<keyword evidence="4" id="KW-0539">Nucleus</keyword>
<evidence type="ECO:0000256" key="1">
    <source>
        <dbReference type="ARBA" id="ARBA00004123"/>
    </source>
</evidence>
<feature type="compositionally biased region" description="Acidic residues" evidence="5">
    <location>
        <begin position="475"/>
        <end position="485"/>
    </location>
</feature>
<dbReference type="InterPro" id="IPR015943">
    <property type="entry name" value="WD40/YVTN_repeat-like_dom_sf"/>
</dbReference>
<feature type="region of interest" description="Disordered" evidence="5">
    <location>
        <begin position="450"/>
        <end position="485"/>
    </location>
</feature>
<dbReference type="SUPFAM" id="SSF50978">
    <property type="entry name" value="WD40 repeat-like"/>
    <property type="match status" value="1"/>
</dbReference>
<evidence type="ECO:0000313" key="7">
    <source>
        <dbReference type="Proteomes" id="UP000008141"/>
    </source>
</evidence>
<dbReference type="Proteomes" id="UP000008141">
    <property type="component" value="Unassembled WGS sequence"/>
</dbReference>
<dbReference type="InterPro" id="IPR036322">
    <property type="entry name" value="WD40_repeat_dom_sf"/>
</dbReference>
<dbReference type="RefSeq" id="XP_005844984.1">
    <property type="nucleotide sequence ID" value="XM_005844922.1"/>
</dbReference>
<accession>E1ZMY6</accession>
<evidence type="ECO:0000256" key="3">
    <source>
        <dbReference type="ARBA" id="ARBA00022737"/>
    </source>
</evidence>
<evidence type="ECO:0000313" key="6">
    <source>
        <dbReference type="EMBL" id="EFN52882.1"/>
    </source>
</evidence>
<sequence length="554" mass="59064">MSAGRLMDVEDLVGLPERVEEQLSGAIASCLAFNRWGTLLAAGCLNGSVALYDYQTRGMASTLEGGHPDQTAVTALLWSGDGRTLLSGGHDGGCVVAWDVASGRVRQRLQLPSAGAISHLAWACSGRGHRQQQQGPEDEVLVSREGGPAVLLRQSDGHLQQLPMVCIDGDAKQPSSSSSGSNAAGTSGQVAITSHDGAIIYAGTRGAVMVLRRADLALLDVVKVGEGGTRILGLELNNSGRRLMVTAADHHIRIFLLHRPGDRQPLREQQRLARAMCSSAANGAWSSTTASQAKAQAPGDWRVRNMEEARRAVATTATLSRSRNSVFYDNDAAWLTGLLDFAHENARRQWKCAAFSPDGEYFASAFDGGGHVVYLWEAEAEARMNAVLEGQDTRDGVLALCWHPNSTPMQLLALGTLGSVYIWAKAFTENWSAFAPDFAELTSNNEYVEPEDEFDMNPHPQDEHLQQQMEQAESNQEDEEAEDVDIGTPGSRLEEVAGQLGILPDQQLPLLHVPLLLSQLSPTKPAVGVAGARVVHATVGAAAAAAAAAMAAAQ</sequence>
<dbReference type="eggNOG" id="KOG1273">
    <property type="taxonomic scope" value="Eukaryota"/>
</dbReference>
<dbReference type="AlphaFoldDB" id="E1ZMY6"/>
<dbReference type="InterPro" id="IPR037850">
    <property type="entry name" value="RBBP5/Swd1"/>
</dbReference>
<name>E1ZMY6_CHLVA</name>
<keyword evidence="7" id="KW-1185">Reference proteome</keyword>
<dbReference type="Pfam" id="PF00400">
    <property type="entry name" value="WD40"/>
    <property type="match status" value="3"/>
</dbReference>
<evidence type="ECO:0008006" key="8">
    <source>
        <dbReference type="Google" id="ProtNLM"/>
    </source>
</evidence>
<evidence type="ECO:0000256" key="2">
    <source>
        <dbReference type="ARBA" id="ARBA00022574"/>
    </source>
</evidence>
<feature type="compositionally biased region" description="Low complexity" evidence="5">
    <location>
        <begin position="175"/>
        <end position="188"/>
    </location>
</feature>
<dbReference type="OrthoDB" id="196858at2759"/>
<feature type="region of interest" description="Disordered" evidence="5">
    <location>
        <begin position="168"/>
        <end position="188"/>
    </location>
</feature>
<dbReference type="Gene3D" id="2.130.10.10">
    <property type="entry name" value="YVTN repeat-like/Quinoprotein amine dehydrogenase"/>
    <property type="match status" value="2"/>
</dbReference>
<gene>
    <name evidence="6" type="ORF">CHLNCDRAFT_138391</name>
</gene>
<keyword evidence="3" id="KW-0677">Repeat</keyword>
<dbReference type="EMBL" id="GL433854">
    <property type="protein sequence ID" value="EFN52882.1"/>
    <property type="molecule type" value="Genomic_DNA"/>
</dbReference>
<dbReference type="STRING" id="554065.E1ZMY6"/>
<dbReference type="OMA" id="CWSKCGN"/>
<dbReference type="PANTHER" id="PTHR44040:SF1">
    <property type="entry name" value="RETINOBLASTOMA-BINDING PROTEIN 5"/>
    <property type="match status" value="1"/>
</dbReference>
<dbReference type="InterPro" id="IPR001680">
    <property type="entry name" value="WD40_rpt"/>
</dbReference>
<protein>
    <recommendedName>
        <fullName evidence="8">Anaphase-promoting complex subunit 4 WD40 domain-containing protein</fullName>
    </recommendedName>
</protein>
<dbReference type="InParanoid" id="E1ZMY6"/>
<dbReference type="PANTHER" id="PTHR44040">
    <property type="entry name" value="RETINOBLASTOMA-BINDING PROTEIN 5"/>
    <property type="match status" value="1"/>
</dbReference>
<comment type="subcellular location">
    <subcellularLocation>
        <location evidence="1">Nucleus</location>
    </subcellularLocation>
</comment>
<dbReference type="GeneID" id="17352337"/>
<proteinExistence type="predicted"/>
<dbReference type="KEGG" id="cvr:CHLNCDRAFT_138391"/>
<organism evidence="7">
    <name type="scientific">Chlorella variabilis</name>
    <name type="common">Green alga</name>
    <dbReference type="NCBI Taxonomy" id="554065"/>
    <lineage>
        <taxon>Eukaryota</taxon>
        <taxon>Viridiplantae</taxon>
        <taxon>Chlorophyta</taxon>
        <taxon>core chlorophytes</taxon>
        <taxon>Trebouxiophyceae</taxon>
        <taxon>Chlorellales</taxon>
        <taxon>Chlorellaceae</taxon>
        <taxon>Chlorella clade</taxon>
        <taxon>Chlorella</taxon>
    </lineage>
</organism>
<dbReference type="GO" id="GO:0048188">
    <property type="term" value="C:Set1C/COMPASS complex"/>
    <property type="evidence" value="ECO:0007669"/>
    <property type="project" value="InterPro"/>
</dbReference>
<evidence type="ECO:0000256" key="4">
    <source>
        <dbReference type="ARBA" id="ARBA00023242"/>
    </source>
</evidence>
<evidence type="ECO:0000256" key="5">
    <source>
        <dbReference type="SAM" id="MobiDB-lite"/>
    </source>
</evidence>
<dbReference type="FunCoup" id="E1ZMY6">
    <property type="interactions" value="1576"/>
</dbReference>
<keyword evidence="2" id="KW-0853">WD repeat</keyword>
<reference evidence="6 7" key="1">
    <citation type="journal article" date="2010" name="Plant Cell">
        <title>The Chlorella variabilis NC64A genome reveals adaptation to photosymbiosis, coevolution with viruses, and cryptic sex.</title>
        <authorList>
            <person name="Blanc G."/>
            <person name="Duncan G."/>
            <person name="Agarkova I."/>
            <person name="Borodovsky M."/>
            <person name="Gurnon J."/>
            <person name="Kuo A."/>
            <person name="Lindquist E."/>
            <person name="Lucas S."/>
            <person name="Pangilinan J."/>
            <person name="Polle J."/>
            <person name="Salamov A."/>
            <person name="Terry A."/>
            <person name="Yamada T."/>
            <person name="Dunigan D.D."/>
            <person name="Grigoriev I.V."/>
            <person name="Claverie J.M."/>
            <person name="Van Etten J.L."/>
        </authorList>
    </citation>
    <scope>NUCLEOTIDE SEQUENCE [LARGE SCALE GENOMIC DNA]</scope>
    <source>
        <strain evidence="6 7">NC64A</strain>
    </source>
</reference>
<dbReference type="SMART" id="SM00320">
    <property type="entry name" value="WD40"/>
    <property type="match status" value="5"/>
</dbReference>